<reference evidence="2 3" key="1">
    <citation type="submission" date="2024-01" db="EMBL/GenBank/DDBJ databases">
        <title>Pedobacter sp. nov., isolated from oil-contaminated soil.</title>
        <authorList>
            <person name="Le N.T.T."/>
        </authorList>
    </citation>
    <scope>NUCLEOTIDE SEQUENCE [LARGE SCALE GENOMIC DNA]</scope>
    <source>
        <strain evidence="2 3">VNH31</strain>
    </source>
</reference>
<organism evidence="2 3">
    <name type="scientific">Pedobacter flavus</name>
    <dbReference type="NCBI Taxonomy" id="3113906"/>
    <lineage>
        <taxon>Bacteria</taxon>
        <taxon>Pseudomonadati</taxon>
        <taxon>Bacteroidota</taxon>
        <taxon>Sphingobacteriia</taxon>
        <taxon>Sphingobacteriales</taxon>
        <taxon>Sphingobacteriaceae</taxon>
        <taxon>Pedobacter</taxon>
    </lineage>
</organism>
<proteinExistence type="predicted"/>
<comment type="caution">
    <text evidence="2">The sequence shown here is derived from an EMBL/GenBank/DDBJ whole genome shotgun (WGS) entry which is preliminary data.</text>
</comment>
<keyword evidence="1" id="KW-1133">Transmembrane helix</keyword>
<name>A0ABU7H093_9SPHI</name>
<dbReference type="NCBIfam" id="NF037970">
    <property type="entry name" value="vanZ_1"/>
    <property type="match status" value="1"/>
</dbReference>
<protein>
    <submittedName>
        <fullName evidence="2">VanZ family protein</fullName>
    </submittedName>
</protein>
<keyword evidence="1" id="KW-0472">Membrane</keyword>
<dbReference type="EMBL" id="JAZDQU010000001">
    <property type="protein sequence ID" value="MEE1884758.1"/>
    <property type="molecule type" value="Genomic_DNA"/>
</dbReference>
<dbReference type="Proteomes" id="UP001337681">
    <property type="component" value="Unassembled WGS sequence"/>
</dbReference>
<gene>
    <name evidence="2" type="ORF">VRU49_04900</name>
</gene>
<evidence type="ECO:0000313" key="2">
    <source>
        <dbReference type="EMBL" id="MEE1884758.1"/>
    </source>
</evidence>
<evidence type="ECO:0000313" key="3">
    <source>
        <dbReference type="Proteomes" id="UP001337681"/>
    </source>
</evidence>
<sequence>MLFKELKDQIWAILWSVLIFFLCNLKLSDSLAESSFFFDGFDKLVHTIFFFVLAVLLFYGRSKAANNYKFSIGTIVKVILICVFIGGSIELLQWKVFTYRGAEWWDFASDLIGTGMAVFSYVIIHASQFQKNNHSNS</sequence>
<keyword evidence="1" id="KW-0812">Transmembrane</keyword>
<evidence type="ECO:0000256" key="1">
    <source>
        <dbReference type="SAM" id="Phobius"/>
    </source>
</evidence>
<keyword evidence="3" id="KW-1185">Reference proteome</keyword>
<feature type="transmembrane region" description="Helical" evidence="1">
    <location>
        <begin position="72"/>
        <end position="92"/>
    </location>
</feature>
<accession>A0ABU7H093</accession>
<feature type="transmembrane region" description="Helical" evidence="1">
    <location>
        <begin position="44"/>
        <end position="60"/>
    </location>
</feature>
<dbReference type="RefSeq" id="WP_330145670.1">
    <property type="nucleotide sequence ID" value="NZ_JAZDQU010000001.1"/>
</dbReference>
<feature type="transmembrane region" description="Helical" evidence="1">
    <location>
        <begin position="104"/>
        <end position="124"/>
    </location>
</feature>